<feature type="domain" description="Peptidase C14 caspase" evidence="2">
    <location>
        <begin position="7"/>
        <end position="237"/>
    </location>
</feature>
<evidence type="ECO:0000313" key="4">
    <source>
        <dbReference type="Proteomes" id="UP000541154"/>
    </source>
</evidence>
<dbReference type="GO" id="GO:0004197">
    <property type="term" value="F:cysteine-type endopeptidase activity"/>
    <property type="evidence" value="ECO:0007669"/>
    <property type="project" value="InterPro"/>
</dbReference>
<proteinExistence type="inferred from homology"/>
<dbReference type="InterPro" id="IPR050452">
    <property type="entry name" value="Metacaspase"/>
</dbReference>
<gene>
    <name evidence="3" type="ORF">ETB97_004922</name>
</gene>
<dbReference type="PANTHER" id="PTHR48104:SF30">
    <property type="entry name" value="METACASPASE-1"/>
    <property type="match status" value="1"/>
</dbReference>
<dbReference type="InterPro" id="IPR011600">
    <property type="entry name" value="Pept_C14_caspase"/>
</dbReference>
<dbReference type="GO" id="GO:0005737">
    <property type="term" value="C:cytoplasm"/>
    <property type="evidence" value="ECO:0007669"/>
    <property type="project" value="TreeGrafter"/>
</dbReference>
<accession>A0A8H5ZW82</accession>
<dbReference type="Gene3D" id="3.40.50.1460">
    <property type="match status" value="1"/>
</dbReference>
<evidence type="ECO:0000313" key="3">
    <source>
        <dbReference type="EMBL" id="KAF5858053.1"/>
    </source>
</evidence>
<evidence type="ECO:0000259" key="2">
    <source>
        <dbReference type="Pfam" id="PF00656"/>
    </source>
</evidence>
<dbReference type="Proteomes" id="UP000541154">
    <property type="component" value="Unassembled WGS sequence"/>
</dbReference>
<evidence type="ECO:0000256" key="1">
    <source>
        <dbReference type="ARBA" id="ARBA00009005"/>
    </source>
</evidence>
<dbReference type="EMBL" id="SPNV01000223">
    <property type="protein sequence ID" value="KAF5858053.1"/>
    <property type="molecule type" value="Genomic_DNA"/>
</dbReference>
<dbReference type="PANTHER" id="PTHR48104">
    <property type="entry name" value="METACASPASE-4"/>
    <property type="match status" value="1"/>
</dbReference>
<dbReference type="Pfam" id="PF00656">
    <property type="entry name" value="Peptidase_C14"/>
    <property type="match status" value="1"/>
</dbReference>
<dbReference type="GO" id="GO:0006508">
    <property type="term" value="P:proteolysis"/>
    <property type="evidence" value="ECO:0007669"/>
    <property type="project" value="InterPro"/>
</dbReference>
<reference evidence="3 4" key="1">
    <citation type="submission" date="2019-04" db="EMBL/GenBank/DDBJ databases">
        <title>Aspergillus burnettii sp. nov., novel species from soil in southeast Queensland.</title>
        <authorList>
            <person name="Gilchrist C.L.M."/>
            <person name="Pitt J.I."/>
            <person name="Lange L."/>
            <person name="Lacey H.J."/>
            <person name="Vuong D."/>
            <person name="Midgley D.J."/>
            <person name="Greenfield P."/>
            <person name="Bradbury M."/>
            <person name="Lacey E."/>
            <person name="Busk P.K."/>
            <person name="Pilgaard B."/>
            <person name="Chooi Y.H."/>
            <person name="Piggott A.M."/>
        </authorList>
    </citation>
    <scope>NUCLEOTIDE SEQUENCE [LARGE SCALE GENOMIC DNA]</scope>
    <source>
        <strain evidence="3 4">FRR 5400</strain>
    </source>
</reference>
<dbReference type="AlphaFoldDB" id="A0A8H5ZW82"/>
<sequence length="636" mass="71932">MNPTNPTRRALLIGIDDYTQKPLYGCVQDVIDMKELLEHHCGFAAANISVLVAARKGDTSRGNEMRPTRENILNAIENIAKNATAGDFIYVHYSGHGSRLRSSVDPRIPYVESLYVLDDGNIEDVEFGNKLDDLSDRGFIVLAGIDCCFSGGITRDDKGGQEKEAIRYFEPSTSRSNDTSRNANLAYDYLYRPRKYTLIAACQPFETAKEYTDENSVKHGRMTYFLQKALTQQNTLGASLTYGLLQGTLQEKCRRPRPNEEEQVPMIIGDLERVVFGTSDTQGAQKVYAHIRGLTNNGVQINRGKAHGVDNGDRWRVYNGGILFPNGNESQSHVMTIYKVNDLDSWAKPEQSGSIPIEICVGSLAILQEKKQRVAVNVFPIIKDDDWVDFDEMEREWEIFTANLPEFKIKICKQFEPANDVDFHIAIYHQRLICILDKGGKMVPYVPPLQATDPNSYQKVWSLIQHLHSYNRISNLTAPSNLSTSKHEFAITKDESEINTWNFKFKSHNPYTIYITILNLTPAYGITQTFPLQNAPSFAVEEGDEVIFQITMHIADLLLPLCSRHDFSTRDFFKLLITREQTSFSHYLLPDLLTSVPAPGRNATLKVPTLSWFVEDGQIDMDRCAISHAMEQMGFP</sequence>
<comment type="similarity">
    <text evidence="1">Belongs to the peptidase C14B family.</text>
</comment>
<organism evidence="3 4">
    <name type="scientific">Petromyces alliaceus</name>
    <name type="common">Aspergillus alliaceus</name>
    <dbReference type="NCBI Taxonomy" id="209559"/>
    <lineage>
        <taxon>Eukaryota</taxon>
        <taxon>Fungi</taxon>
        <taxon>Dikarya</taxon>
        <taxon>Ascomycota</taxon>
        <taxon>Pezizomycotina</taxon>
        <taxon>Eurotiomycetes</taxon>
        <taxon>Eurotiomycetidae</taxon>
        <taxon>Eurotiales</taxon>
        <taxon>Aspergillaceae</taxon>
        <taxon>Aspergillus</taxon>
        <taxon>Aspergillus subgen. Circumdati</taxon>
    </lineage>
</organism>
<keyword evidence="4" id="KW-1185">Reference proteome</keyword>
<comment type="caution">
    <text evidence="3">The sequence shown here is derived from an EMBL/GenBank/DDBJ whole genome shotgun (WGS) entry which is preliminary data.</text>
</comment>
<name>A0A8H5ZW82_PETAA</name>
<protein>
    <recommendedName>
        <fullName evidence="2">Peptidase C14 caspase domain-containing protein</fullName>
    </recommendedName>
</protein>